<evidence type="ECO:0000313" key="1">
    <source>
        <dbReference type="EMBL" id="CAK9187324.1"/>
    </source>
</evidence>
<dbReference type="Proteomes" id="UP001642360">
    <property type="component" value="Unassembled WGS sequence"/>
</dbReference>
<sequence length="98" mass="11246">MSSNNLFLLIFDDFPVVLQRHSDHLLAILRRRSTHLLGHLPMRFQSPLVVLRQSFDQLPLILEDVLTTSQPFYDDLLVILRSHSGRPMTFSGGLLAIH</sequence>
<proteinExistence type="predicted"/>
<accession>A0ABC8V361</accession>
<organism evidence="1 2">
    <name type="scientific">Ilex paraguariensis</name>
    <name type="common">yerba mate</name>
    <dbReference type="NCBI Taxonomy" id="185542"/>
    <lineage>
        <taxon>Eukaryota</taxon>
        <taxon>Viridiplantae</taxon>
        <taxon>Streptophyta</taxon>
        <taxon>Embryophyta</taxon>
        <taxon>Tracheophyta</taxon>
        <taxon>Spermatophyta</taxon>
        <taxon>Magnoliopsida</taxon>
        <taxon>eudicotyledons</taxon>
        <taxon>Gunneridae</taxon>
        <taxon>Pentapetalae</taxon>
        <taxon>asterids</taxon>
        <taxon>campanulids</taxon>
        <taxon>Aquifoliales</taxon>
        <taxon>Aquifoliaceae</taxon>
        <taxon>Ilex</taxon>
    </lineage>
</organism>
<dbReference type="EMBL" id="CAUOFW020009913">
    <property type="protein sequence ID" value="CAK9187324.1"/>
    <property type="molecule type" value="Genomic_DNA"/>
</dbReference>
<comment type="caution">
    <text evidence="1">The sequence shown here is derived from an EMBL/GenBank/DDBJ whole genome shotgun (WGS) entry which is preliminary data.</text>
</comment>
<evidence type="ECO:0000313" key="2">
    <source>
        <dbReference type="Proteomes" id="UP001642360"/>
    </source>
</evidence>
<name>A0ABC8V361_9AQUA</name>
<reference evidence="1 2" key="1">
    <citation type="submission" date="2024-02" db="EMBL/GenBank/DDBJ databases">
        <authorList>
            <person name="Vignale AGUSTIN F."/>
            <person name="Sosa J E."/>
            <person name="Modenutti C."/>
        </authorList>
    </citation>
    <scope>NUCLEOTIDE SEQUENCE [LARGE SCALE GENOMIC DNA]</scope>
</reference>
<keyword evidence="2" id="KW-1185">Reference proteome</keyword>
<gene>
    <name evidence="1" type="ORF">ILEXP_LOCUS57842</name>
</gene>
<protein>
    <submittedName>
        <fullName evidence="1">Uncharacterized protein</fullName>
    </submittedName>
</protein>
<dbReference type="AlphaFoldDB" id="A0ABC8V361"/>